<evidence type="ECO:0000313" key="1">
    <source>
        <dbReference type="EMBL" id="GAL28209.1"/>
    </source>
</evidence>
<reference evidence="2" key="1">
    <citation type="submission" date="2014-09" db="EMBL/GenBank/DDBJ databases">
        <title>Vibrio variabilis JCM 19239. (C206) whole genome shotgun sequence.</title>
        <authorList>
            <person name="Sawabe T."/>
            <person name="Meirelles P."/>
            <person name="Nakanishi M."/>
            <person name="Sayaka M."/>
            <person name="Hattori M."/>
            <person name="Ohkuma M."/>
        </authorList>
    </citation>
    <scope>NUCLEOTIDE SEQUENCE [LARGE SCALE GENOMIC DNA]</scope>
    <source>
        <strain evidence="2">JCM 19239</strain>
    </source>
</reference>
<dbReference type="Proteomes" id="UP000029223">
    <property type="component" value="Unassembled WGS sequence"/>
</dbReference>
<organism evidence="1 2">
    <name type="scientific">Vibrio variabilis</name>
    <dbReference type="NCBI Taxonomy" id="990271"/>
    <lineage>
        <taxon>Bacteria</taxon>
        <taxon>Pseudomonadati</taxon>
        <taxon>Pseudomonadota</taxon>
        <taxon>Gammaproteobacteria</taxon>
        <taxon>Vibrionales</taxon>
        <taxon>Vibrionaceae</taxon>
        <taxon>Vibrio</taxon>
    </lineage>
</organism>
<sequence length="270" mass="31267">MELISSHDHPAPKVITHHNFDADIQSEQLNRWEQLYDQLSPGPFTGTIRELQMDQLHLFCESSSSQLRQQCVVNKQSYWFGFSLEPQHYHINEKQVAPYQLLASRAYTPFELITPEDFSIYSVVLEADEKNPDSAFLMQHLERIEGSSQPLIHSLDPANMRQLYNLRAYFEHLAKSGSHWRNVDTIQKLVTDAIMQCLIDEHDNEPSTIKQVRRTKVVKELKNLVDDPDLSFPITISELCSKLYISRRALQYACEEKLGCSLISSYWLPA</sequence>
<protein>
    <submittedName>
        <fullName evidence="1">Transcriptional regulator AraC family</fullName>
    </submittedName>
</protein>
<gene>
    <name evidence="1" type="ORF">JCM19239_5469</name>
</gene>
<comment type="caution">
    <text evidence="1">The sequence shown here is derived from an EMBL/GenBank/DDBJ whole genome shotgun (WGS) entry which is preliminary data.</text>
</comment>
<keyword evidence="2" id="KW-1185">Reference proteome</keyword>
<dbReference type="EMBL" id="BBMS01000039">
    <property type="protein sequence ID" value="GAL28209.1"/>
    <property type="molecule type" value="Genomic_DNA"/>
</dbReference>
<evidence type="ECO:0000313" key="2">
    <source>
        <dbReference type="Proteomes" id="UP000029223"/>
    </source>
</evidence>
<accession>A0ABQ0JHJ5</accession>
<proteinExistence type="predicted"/>
<name>A0ABQ0JHJ5_9VIBR</name>